<dbReference type="GO" id="GO:0022857">
    <property type="term" value="F:transmembrane transporter activity"/>
    <property type="evidence" value="ECO:0007669"/>
    <property type="project" value="InterPro"/>
</dbReference>
<dbReference type="EMBL" id="VGIR01000055">
    <property type="protein sequence ID" value="MBM3332022.1"/>
    <property type="molecule type" value="Genomic_DNA"/>
</dbReference>
<feature type="transmembrane region" description="Helical" evidence="4">
    <location>
        <begin position="347"/>
        <end position="365"/>
    </location>
</feature>
<comment type="caution">
    <text evidence="6">The sequence shown here is derived from an EMBL/GenBank/DDBJ whole genome shotgun (WGS) entry which is preliminary data.</text>
</comment>
<dbReference type="CDD" id="cd17353">
    <property type="entry name" value="MFS_OFA_like"/>
    <property type="match status" value="1"/>
</dbReference>
<proteinExistence type="predicted"/>
<evidence type="ECO:0000256" key="3">
    <source>
        <dbReference type="ARBA" id="ARBA00023136"/>
    </source>
</evidence>
<sequence length="467" mass="48260">MSEGKVFNRWLIVVGAILVQLCLGAVYAWSVFRDPIRDLLNVKLAQAQLPFSFVLIFFALATVLGGKLQDRLGPKIVAIIGGALLGIGMIIASQAGSIAGMVIGYGMISGIGIGFAYVCPIACGVKWFPDKRGLISGLSVAGFGAGALIVGPLAQSLMRSIGAARQVPSELAGRLTAKLAPAFTDTLALKSALTAADSTAAVNTAGLQAAAAKAAVLPLGVQPTFLYLGIAYIIIVALGALILRNPPPGYKPAGWNPPGPAAGAPVKSDFTAGQVLGTGQFWLIWLLYFCGAGTGLMMIGQTAPIGKEMAGLTPAMAAIGVSVLAIFNALGRIFWGRVSDSIGRTKALFIIYLINGAAVFSYFVIPAFHAWYWVGIALVGLTFGGYLAIYPAINADFFGTRNAGVNYGLIFTAYGFGGLSGNLLAPIVKQATNNYNLAFILSGVLCLVSAVLILLLKAPRAKAAAGS</sequence>
<gene>
    <name evidence="6" type="ORF">FJY68_09270</name>
</gene>
<feature type="transmembrane region" description="Helical" evidence="4">
    <location>
        <begin position="405"/>
        <end position="425"/>
    </location>
</feature>
<accession>A0A938BTV2</accession>
<reference evidence="6" key="1">
    <citation type="submission" date="2019-03" db="EMBL/GenBank/DDBJ databases">
        <title>Lake Tanganyika Metagenome-Assembled Genomes (MAGs).</title>
        <authorList>
            <person name="Tran P."/>
        </authorList>
    </citation>
    <scope>NUCLEOTIDE SEQUENCE</scope>
    <source>
        <strain evidence="6">K_DeepCast_150m_m2_040</strain>
    </source>
</reference>
<evidence type="ECO:0000313" key="7">
    <source>
        <dbReference type="Proteomes" id="UP000779900"/>
    </source>
</evidence>
<feature type="domain" description="Major facilitator superfamily (MFS) profile" evidence="5">
    <location>
        <begin position="8"/>
        <end position="461"/>
    </location>
</feature>
<dbReference type="AlphaFoldDB" id="A0A938BTV2"/>
<dbReference type="InterPro" id="IPR050327">
    <property type="entry name" value="Proton-linked_MCT"/>
</dbReference>
<feature type="transmembrane region" description="Helical" evidence="4">
    <location>
        <begin position="102"/>
        <end position="122"/>
    </location>
</feature>
<evidence type="ECO:0000256" key="4">
    <source>
        <dbReference type="SAM" id="Phobius"/>
    </source>
</evidence>
<dbReference type="InterPro" id="IPR020846">
    <property type="entry name" value="MFS_dom"/>
</dbReference>
<dbReference type="Gene3D" id="1.20.1250.20">
    <property type="entry name" value="MFS general substrate transporter like domains"/>
    <property type="match status" value="2"/>
</dbReference>
<dbReference type="Pfam" id="PF07690">
    <property type="entry name" value="MFS_1"/>
    <property type="match status" value="2"/>
</dbReference>
<evidence type="ECO:0000259" key="5">
    <source>
        <dbReference type="PROSITE" id="PS50850"/>
    </source>
</evidence>
<organism evidence="6 7">
    <name type="scientific">candidate division WOR-3 bacterium</name>
    <dbReference type="NCBI Taxonomy" id="2052148"/>
    <lineage>
        <taxon>Bacteria</taxon>
        <taxon>Bacteria division WOR-3</taxon>
    </lineage>
</organism>
<evidence type="ECO:0000256" key="1">
    <source>
        <dbReference type="ARBA" id="ARBA00022692"/>
    </source>
</evidence>
<feature type="transmembrane region" description="Helical" evidence="4">
    <location>
        <begin position="437"/>
        <end position="456"/>
    </location>
</feature>
<feature type="transmembrane region" description="Helical" evidence="4">
    <location>
        <begin position="282"/>
        <end position="303"/>
    </location>
</feature>
<dbReference type="Proteomes" id="UP000779900">
    <property type="component" value="Unassembled WGS sequence"/>
</dbReference>
<feature type="transmembrane region" description="Helical" evidence="4">
    <location>
        <begin position="76"/>
        <end position="96"/>
    </location>
</feature>
<keyword evidence="2 4" id="KW-1133">Transmembrane helix</keyword>
<dbReference type="InterPro" id="IPR011701">
    <property type="entry name" value="MFS"/>
</dbReference>
<feature type="transmembrane region" description="Helical" evidence="4">
    <location>
        <begin position="134"/>
        <end position="154"/>
    </location>
</feature>
<feature type="transmembrane region" description="Helical" evidence="4">
    <location>
        <begin position="225"/>
        <end position="243"/>
    </location>
</feature>
<protein>
    <submittedName>
        <fullName evidence="6">OFA family MFS transporter</fullName>
    </submittedName>
</protein>
<dbReference type="PANTHER" id="PTHR11360:SF304">
    <property type="entry name" value="MFS DOMAIN-CONTAINING PROTEIN"/>
    <property type="match status" value="1"/>
</dbReference>
<evidence type="ECO:0000256" key="2">
    <source>
        <dbReference type="ARBA" id="ARBA00022989"/>
    </source>
</evidence>
<feature type="transmembrane region" description="Helical" evidence="4">
    <location>
        <begin position="44"/>
        <end position="64"/>
    </location>
</feature>
<evidence type="ECO:0000313" key="6">
    <source>
        <dbReference type="EMBL" id="MBM3332022.1"/>
    </source>
</evidence>
<keyword evidence="3 4" id="KW-0472">Membrane</keyword>
<feature type="transmembrane region" description="Helical" evidence="4">
    <location>
        <begin position="371"/>
        <end position="393"/>
    </location>
</feature>
<name>A0A938BTV2_UNCW3</name>
<feature type="transmembrane region" description="Helical" evidence="4">
    <location>
        <begin position="315"/>
        <end position="335"/>
    </location>
</feature>
<dbReference type="PROSITE" id="PS50850">
    <property type="entry name" value="MFS"/>
    <property type="match status" value="1"/>
</dbReference>
<dbReference type="SUPFAM" id="SSF103473">
    <property type="entry name" value="MFS general substrate transporter"/>
    <property type="match status" value="1"/>
</dbReference>
<keyword evidence="1 4" id="KW-0812">Transmembrane</keyword>
<dbReference type="InterPro" id="IPR036259">
    <property type="entry name" value="MFS_trans_sf"/>
</dbReference>
<dbReference type="PANTHER" id="PTHR11360">
    <property type="entry name" value="MONOCARBOXYLATE TRANSPORTER"/>
    <property type="match status" value="1"/>
</dbReference>